<dbReference type="InterPro" id="IPR016166">
    <property type="entry name" value="FAD-bd_PCMH"/>
</dbReference>
<dbReference type="GO" id="GO:0071949">
    <property type="term" value="F:FAD binding"/>
    <property type="evidence" value="ECO:0007669"/>
    <property type="project" value="InterPro"/>
</dbReference>
<keyword evidence="1" id="KW-0285">Flavoprotein</keyword>
<dbReference type="InterPro" id="IPR016164">
    <property type="entry name" value="FAD-linked_Oxase-like_C"/>
</dbReference>
<organism evidence="4 5">
    <name type="scientific">Aquipseudomonas ullengensis</name>
    <dbReference type="NCBI Taxonomy" id="2759166"/>
    <lineage>
        <taxon>Bacteria</taxon>
        <taxon>Pseudomonadati</taxon>
        <taxon>Pseudomonadota</taxon>
        <taxon>Gammaproteobacteria</taxon>
        <taxon>Pseudomonadales</taxon>
        <taxon>Pseudomonadaceae</taxon>
        <taxon>Aquipseudomonas</taxon>
    </lineage>
</organism>
<gene>
    <name evidence="4" type="primary">glcE</name>
    <name evidence="4" type="ORF">H3H51_20295</name>
</gene>
<dbReference type="SUPFAM" id="SSF56176">
    <property type="entry name" value="FAD-binding/transporter-associated domain-like"/>
    <property type="match status" value="1"/>
</dbReference>
<dbReference type="Gene3D" id="3.30.465.10">
    <property type="match status" value="1"/>
</dbReference>
<protein>
    <submittedName>
        <fullName evidence="4">Glycolate oxidase subunit GlcE</fullName>
        <ecNumber evidence="4">1.1.99.14</ecNumber>
    </submittedName>
</protein>
<dbReference type="FunFam" id="3.30.465.10:FF:000078">
    <property type="entry name" value="Glycolate oxidase, subunit GlcE"/>
    <property type="match status" value="1"/>
</dbReference>
<evidence type="ECO:0000259" key="3">
    <source>
        <dbReference type="PROSITE" id="PS51387"/>
    </source>
</evidence>
<dbReference type="PROSITE" id="PS51387">
    <property type="entry name" value="FAD_PCMH"/>
    <property type="match status" value="1"/>
</dbReference>
<keyword evidence="4" id="KW-0560">Oxidoreductase</keyword>
<dbReference type="RefSeq" id="WP_183090898.1">
    <property type="nucleotide sequence ID" value="NZ_JACJUD010000008.1"/>
</dbReference>
<dbReference type="Proteomes" id="UP000542720">
    <property type="component" value="Unassembled WGS sequence"/>
</dbReference>
<dbReference type="NCBIfam" id="NF008439">
    <property type="entry name" value="PRK11282.1"/>
    <property type="match status" value="1"/>
</dbReference>
<reference evidence="4 5" key="1">
    <citation type="submission" date="2020-08" db="EMBL/GenBank/DDBJ databases">
        <authorList>
            <person name="Kim C.M."/>
        </authorList>
    </citation>
    <scope>NUCLEOTIDE SEQUENCE [LARGE SCALE GENOMIC DNA]</scope>
    <source>
        <strain evidence="4 5">UL070</strain>
    </source>
</reference>
<evidence type="ECO:0000313" key="5">
    <source>
        <dbReference type="Proteomes" id="UP000542720"/>
    </source>
</evidence>
<dbReference type="SUPFAM" id="SSF55103">
    <property type="entry name" value="FAD-linked oxidases, C-terminal domain"/>
    <property type="match status" value="1"/>
</dbReference>
<feature type="domain" description="FAD-binding PCMH-type" evidence="3">
    <location>
        <begin position="1"/>
        <end position="174"/>
    </location>
</feature>
<dbReference type="GO" id="GO:0019154">
    <property type="term" value="F:glycolate dehydrogenase activity"/>
    <property type="evidence" value="ECO:0007669"/>
    <property type="project" value="UniProtKB-EC"/>
</dbReference>
<evidence type="ECO:0000256" key="2">
    <source>
        <dbReference type="ARBA" id="ARBA00022827"/>
    </source>
</evidence>
<dbReference type="EMBL" id="JACJUD010000008">
    <property type="protein sequence ID" value="MBB2497368.1"/>
    <property type="molecule type" value="Genomic_DNA"/>
</dbReference>
<dbReference type="PANTHER" id="PTHR11748:SF103">
    <property type="entry name" value="GLYCOLATE OXIDASE SUBUNIT GLCE"/>
    <property type="match status" value="1"/>
</dbReference>
<dbReference type="EC" id="1.1.99.14" evidence="4"/>
<dbReference type="AlphaFoldDB" id="A0A7W4LQC1"/>
<keyword evidence="2" id="KW-0274">FAD</keyword>
<accession>A0A7W4LQC1</accession>
<keyword evidence="5" id="KW-1185">Reference proteome</keyword>
<sequence>MSQTSLDASARLLEQVNDAIARRQPLCIQGGGSKARLGRPVAGELLETREHRGIVTYDPTELVVTVRAGTPLAELERALDEQGQLLACEPPHLGAGATVGGMVAAGLSGPRRPWAGSVRDFVLGTRLITGQGKHLRFGGEVMKNVAGYDLSRLMAGSFGCLGVLTEVSLKVLPKPRVVANLRLELELDLALRKLAEWGQQPLPISAACHDGEGLHLRLEGGEGSVTEARERLGGETVEPGFWGDLREQRLPFFSDSRPLWRVSLPIDTPALDLPGIQLVDWGGAQRWLKSAAPADDIRTVVSRAGGHATCYGACDIPFQPLPAALMRYHRQLKAQLDPLGIFNPGRMYAEI</sequence>
<dbReference type="Pfam" id="PF01565">
    <property type="entry name" value="FAD_binding_4"/>
    <property type="match status" value="1"/>
</dbReference>
<proteinExistence type="predicted"/>
<evidence type="ECO:0000313" key="4">
    <source>
        <dbReference type="EMBL" id="MBB2497368.1"/>
    </source>
</evidence>
<dbReference type="InterPro" id="IPR006094">
    <property type="entry name" value="Oxid_FAD_bind_N"/>
</dbReference>
<dbReference type="InterPro" id="IPR036318">
    <property type="entry name" value="FAD-bd_PCMH-like_sf"/>
</dbReference>
<name>A0A7W4LQC1_9GAMM</name>
<comment type="caution">
    <text evidence="4">The sequence shown here is derived from an EMBL/GenBank/DDBJ whole genome shotgun (WGS) entry which is preliminary data.</text>
</comment>
<dbReference type="PANTHER" id="PTHR11748">
    <property type="entry name" value="D-LACTATE DEHYDROGENASE"/>
    <property type="match status" value="1"/>
</dbReference>
<dbReference type="InterPro" id="IPR016169">
    <property type="entry name" value="FAD-bd_PCMH_sub2"/>
</dbReference>
<evidence type="ECO:0000256" key="1">
    <source>
        <dbReference type="ARBA" id="ARBA00022630"/>
    </source>
</evidence>